<proteinExistence type="predicted"/>
<accession>A0A9D8PN50</accession>
<evidence type="ECO:0000313" key="1">
    <source>
        <dbReference type="EMBL" id="MBN1572433.1"/>
    </source>
</evidence>
<dbReference type="InterPro" id="IPR036525">
    <property type="entry name" value="Tubulin/FtsZ_GTPase_sf"/>
</dbReference>
<reference evidence="1" key="1">
    <citation type="journal article" date="2021" name="Environ. Microbiol.">
        <title>Genomic characterization of three novel Desulfobacterota classes expand the metabolic and phylogenetic diversity of the phylum.</title>
        <authorList>
            <person name="Murphy C.L."/>
            <person name="Biggerstaff J."/>
            <person name="Eichhorn A."/>
            <person name="Ewing E."/>
            <person name="Shahan R."/>
            <person name="Soriano D."/>
            <person name="Stewart S."/>
            <person name="VanMol K."/>
            <person name="Walker R."/>
            <person name="Walters P."/>
            <person name="Elshahed M.S."/>
            <person name="Youssef N.H."/>
        </authorList>
    </citation>
    <scope>NUCLEOTIDE SEQUENCE</scope>
    <source>
        <strain evidence="1">Zod_Metabat.24</strain>
    </source>
</reference>
<dbReference type="Pfam" id="PF13809">
    <property type="entry name" value="Tubulin_2"/>
    <property type="match status" value="1"/>
</dbReference>
<name>A0A9D8PN50_9DELT</name>
<sequence>MAVLTPTVVIGVGSSGLDTLEGIQKLMYETFGVNKFDPIEYVSIETAVGARAKPTPAGDDIRYVQVAVSSGDTTRFIDKIKEEFKPEDTTWIPEGSDKKIAKLDKGAGNMRYAGRLVLWRDLMYERNIKNMIENQINRVISPAVLTKQYGEKVQLLYNPQNDPVNVYVVGTLTGGTCSGMFIDLAYVIKSIAGGKSVHLTGILGVPDGYEAKGGGRAHRANAYMALKELSYFMHADNRYEEQLPGIGSGLDNYRNETPYDAIYIVSTKWATGDPLGETFDHKLKTLYNTVSFMIFTSLIGLEIPRRANAVNVKKVLTNVRYLTFGTSAAIYPKYSILEGAACDIGERIVGERFLNKKSYSDVKANYQKRSITRAAVKDDAEIFFVNVLAKEAYDSFDSTGMDPYDMFIGPLDREEITEDEFINGIKNKLSYDFYQIMVGQIPVVHKRVEDRLEKELAVLFDDVENLEYIEAFLDEVEKAKEEQLKYSRKKPYIEQHWKEYVNKQAVKINKKFGGVAKRDLLLRDRLYILLNDLKESVLYEYIKSEMIEQYIVKKREEFKKLREKLQGTESTKGVLEFFRKRKAEVIEEVKDKYRPLYRMYVTGSYEGDLRNLQEQFLMYFGDGLDNRSKVLGKKALGIQRNLYRSLNGEKGAANTFEDIKNHLIVKMTEPLPGQDESAGRKISALPELNVIENASKSIEPMRIYLTGTHSGLIGLYTGVSDNLMSNYIVGESGGGIRDYKNHLQNRGILDFNNSHEFEIPDLRHMLLIHKERGILSNDDLKDFDNFRRCYEDSLYKDEFAEGETEEYWREGRRAYDLKWRESYSNLKRLGDFISNVGFKWKGGKVIKKTIHAPELIQIDNKDPGFRVEYGGEPVDVNLKDEKRLRSIAAGERDLASVIEEELRGFVAEVSEEQIRTICSDSDMKAHFQKLGMTPLPDRILDEKRALTKRR</sequence>
<dbReference type="EMBL" id="JAFGIX010000022">
    <property type="protein sequence ID" value="MBN1572433.1"/>
    <property type="molecule type" value="Genomic_DNA"/>
</dbReference>
<evidence type="ECO:0000313" key="2">
    <source>
        <dbReference type="Proteomes" id="UP000809273"/>
    </source>
</evidence>
<evidence type="ECO:0008006" key="3">
    <source>
        <dbReference type="Google" id="ProtNLM"/>
    </source>
</evidence>
<comment type="caution">
    <text evidence="1">The sequence shown here is derived from an EMBL/GenBank/DDBJ whole genome shotgun (WGS) entry which is preliminary data.</text>
</comment>
<organism evidence="1 2">
    <name type="scientific">Candidatus Zymogenus saltonus</name>
    <dbReference type="NCBI Taxonomy" id="2844893"/>
    <lineage>
        <taxon>Bacteria</taxon>
        <taxon>Deltaproteobacteria</taxon>
        <taxon>Candidatus Zymogenia</taxon>
        <taxon>Candidatus Zymogeniales</taxon>
        <taxon>Candidatus Zymogenaceae</taxon>
        <taxon>Candidatus Zymogenus</taxon>
    </lineage>
</organism>
<reference evidence="1" key="2">
    <citation type="submission" date="2021-01" db="EMBL/GenBank/DDBJ databases">
        <authorList>
            <person name="Hahn C.R."/>
            <person name="Youssef N.H."/>
            <person name="Elshahed M."/>
        </authorList>
    </citation>
    <scope>NUCLEOTIDE SEQUENCE</scope>
    <source>
        <strain evidence="1">Zod_Metabat.24</strain>
    </source>
</reference>
<dbReference type="InterPro" id="IPR025904">
    <property type="entry name" value="Tubulin-like"/>
</dbReference>
<gene>
    <name evidence="1" type="ORF">JW984_04470</name>
</gene>
<dbReference type="Proteomes" id="UP000809273">
    <property type="component" value="Unassembled WGS sequence"/>
</dbReference>
<protein>
    <recommendedName>
        <fullName evidence="3">Tubulin like</fullName>
    </recommendedName>
</protein>
<dbReference type="AlphaFoldDB" id="A0A9D8PN50"/>
<dbReference type="Gene3D" id="3.40.50.1440">
    <property type="entry name" value="Tubulin/FtsZ, GTPase domain"/>
    <property type="match status" value="1"/>
</dbReference>